<dbReference type="Gene3D" id="3.30.497.10">
    <property type="entry name" value="Antithrombin, subunit I, domain 2"/>
    <property type="match status" value="1"/>
</dbReference>
<dbReference type="PANTHER" id="PTHR11461:SF342">
    <property type="entry name" value="SERINE PROTEASE INHIBITOR 28DC"/>
    <property type="match status" value="1"/>
</dbReference>
<reference evidence="3 4" key="1">
    <citation type="submission" date="2018-04" db="EMBL/GenBank/DDBJ databases">
        <title>The genome of golden apple snail Pomacea canaliculata provides insight into stress tolerance and invasive adaptation.</title>
        <authorList>
            <person name="Liu C."/>
            <person name="Liu B."/>
            <person name="Ren Y."/>
            <person name="Zhang Y."/>
            <person name="Wang H."/>
            <person name="Li S."/>
            <person name="Jiang F."/>
            <person name="Yin L."/>
            <person name="Zhang G."/>
            <person name="Qian W."/>
            <person name="Fan W."/>
        </authorList>
    </citation>
    <scope>NUCLEOTIDE SEQUENCE [LARGE SCALE GENOMIC DNA]</scope>
    <source>
        <strain evidence="3">SZHN2017</strain>
        <tissue evidence="3">Muscle</tissue>
    </source>
</reference>
<evidence type="ECO:0000313" key="3">
    <source>
        <dbReference type="EMBL" id="PVD18420.1"/>
    </source>
</evidence>
<dbReference type="Pfam" id="PF00079">
    <property type="entry name" value="Serpin"/>
    <property type="match status" value="1"/>
</dbReference>
<dbReference type="Gene3D" id="2.30.39.10">
    <property type="entry name" value="Alpha-1-antitrypsin, domain 1"/>
    <property type="match status" value="1"/>
</dbReference>
<dbReference type="CDD" id="cd00172">
    <property type="entry name" value="serpin"/>
    <property type="match status" value="1"/>
</dbReference>
<dbReference type="InterPro" id="IPR023796">
    <property type="entry name" value="Serpin_dom"/>
</dbReference>
<name>A0A2T7NB68_POMCA</name>
<evidence type="ECO:0000259" key="2">
    <source>
        <dbReference type="SMART" id="SM00093"/>
    </source>
</evidence>
<proteinExistence type="inferred from homology"/>
<protein>
    <recommendedName>
        <fullName evidence="2">Serpin domain-containing protein</fullName>
    </recommendedName>
</protein>
<dbReference type="InterPro" id="IPR036186">
    <property type="entry name" value="Serpin_sf"/>
</dbReference>
<dbReference type="Proteomes" id="UP000245119">
    <property type="component" value="Linkage Group LG14"/>
</dbReference>
<dbReference type="InterPro" id="IPR042178">
    <property type="entry name" value="Serpin_sf_1"/>
</dbReference>
<organism evidence="3 4">
    <name type="scientific">Pomacea canaliculata</name>
    <name type="common">Golden apple snail</name>
    <dbReference type="NCBI Taxonomy" id="400727"/>
    <lineage>
        <taxon>Eukaryota</taxon>
        <taxon>Metazoa</taxon>
        <taxon>Spiralia</taxon>
        <taxon>Lophotrochozoa</taxon>
        <taxon>Mollusca</taxon>
        <taxon>Gastropoda</taxon>
        <taxon>Caenogastropoda</taxon>
        <taxon>Architaenioglossa</taxon>
        <taxon>Ampullarioidea</taxon>
        <taxon>Ampullariidae</taxon>
        <taxon>Pomacea</taxon>
    </lineage>
</organism>
<comment type="caution">
    <text evidence="3">The sequence shown here is derived from an EMBL/GenBank/DDBJ whole genome shotgun (WGS) entry which is preliminary data.</text>
</comment>
<dbReference type="GO" id="GO:0004867">
    <property type="term" value="F:serine-type endopeptidase inhibitor activity"/>
    <property type="evidence" value="ECO:0007669"/>
    <property type="project" value="InterPro"/>
</dbReference>
<dbReference type="PANTHER" id="PTHR11461">
    <property type="entry name" value="SERINE PROTEASE INHIBITOR, SERPIN"/>
    <property type="match status" value="1"/>
</dbReference>
<keyword evidence="4" id="KW-1185">Reference proteome</keyword>
<dbReference type="EMBL" id="PZQS01000014">
    <property type="protein sequence ID" value="PVD18420.1"/>
    <property type="molecule type" value="Genomic_DNA"/>
</dbReference>
<dbReference type="AlphaFoldDB" id="A0A2T7NB68"/>
<dbReference type="OrthoDB" id="1063785at2759"/>
<dbReference type="PROSITE" id="PS00284">
    <property type="entry name" value="SERPIN"/>
    <property type="match status" value="1"/>
</dbReference>
<comment type="similarity">
    <text evidence="1">Belongs to the serpin family.</text>
</comment>
<gene>
    <name evidence="3" type="ORF">C0Q70_20969</name>
</gene>
<dbReference type="InterPro" id="IPR000215">
    <property type="entry name" value="Serpin_fam"/>
</dbReference>
<dbReference type="SUPFAM" id="SSF56574">
    <property type="entry name" value="Serpins"/>
    <property type="match status" value="1"/>
</dbReference>
<dbReference type="GO" id="GO:0005615">
    <property type="term" value="C:extracellular space"/>
    <property type="evidence" value="ECO:0007669"/>
    <property type="project" value="InterPro"/>
</dbReference>
<dbReference type="SMART" id="SM00093">
    <property type="entry name" value="SERPIN"/>
    <property type="match status" value="1"/>
</dbReference>
<dbReference type="InterPro" id="IPR042185">
    <property type="entry name" value="Serpin_sf_2"/>
</dbReference>
<accession>A0A2T7NB68</accession>
<evidence type="ECO:0000313" key="4">
    <source>
        <dbReference type="Proteomes" id="UP000245119"/>
    </source>
</evidence>
<sequence length="389" mass="42761">MPSTAGDNQTVVPPLSRSTSSFGAALYKRLASGNQDNIIYSPISVYTALAMTYLGAGGVTEQELRTALAVSPGQNLHSDLKNLIPSLLTNDPDANLTLRIANALYYDAAQINLTDSYVANANQYYQAGLRAFQRPNPEQAINTWVEEVTANAITNFLKPGYITPSTIIMLLNAVFFQGAWLSMFDPSATQTANFTTISGGVKPVPLMHQRGQFSLKSNSDLESRILELPYKGGNHSFFVILPFQTSNIKKLERKLTHRNLERALTSMPRREFYSVYLPKFGLRMRESLNQPLQALGLNTMFDATKANFSGMVLDNGVAVSEVLHEAMIEVTESGTKAAAVTSVSITRTAIVLPPEEFRADRPFLFVLWDKIQKVILFLGRVGDPTQGGL</sequence>
<evidence type="ECO:0000256" key="1">
    <source>
        <dbReference type="RuleBase" id="RU000411"/>
    </source>
</evidence>
<dbReference type="InterPro" id="IPR023795">
    <property type="entry name" value="Serpin_CS"/>
</dbReference>
<feature type="domain" description="Serpin" evidence="2">
    <location>
        <begin position="24"/>
        <end position="384"/>
    </location>
</feature>